<feature type="transmembrane region" description="Helical" evidence="1">
    <location>
        <begin position="93"/>
        <end position="111"/>
    </location>
</feature>
<dbReference type="Proteomes" id="UP000308528">
    <property type="component" value="Unassembled WGS sequence"/>
</dbReference>
<accession>A0A4S4NE12</accession>
<keyword evidence="1" id="KW-0812">Transmembrane</keyword>
<keyword evidence="2" id="KW-0378">Hydrolase</keyword>
<dbReference type="GO" id="GO:0016787">
    <property type="term" value="F:hydrolase activity"/>
    <property type="evidence" value="ECO:0007669"/>
    <property type="project" value="UniProtKB-KW"/>
</dbReference>
<evidence type="ECO:0000313" key="2">
    <source>
        <dbReference type="EMBL" id="THH37762.1"/>
    </source>
</evidence>
<gene>
    <name evidence="2" type="ORF">E4021_13800</name>
</gene>
<feature type="transmembrane region" description="Helical" evidence="1">
    <location>
        <begin position="228"/>
        <end position="248"/>
    </location>
</feature>
<keyword evidence="1" id="KW-0472">Membrane</keyword>
<feature type="transmembrane region" description="Helical" evidence="1">
    <location>
        <begin position="159"/>
        <end position="180"/>
    </location>
</feature>
<dbReference type="AlphaFoldDB" id="A0A4S4NE12"/>
<comment type="caution">
    <text evidence="2">The sequence shown here is derived from an EMBL/GenBank/DDBJ whole genome shotgun (WGS) entry which is preliminary data.</text>
</comment>
<name>A0A4S4NE12_9BACT</name>
<dbReference type="EMBL" id="SRSF01000006">
    <property type="protein sequence ID" value="THH37762.1"/>
    <property type="molecule type" value="Genomic_DNA"/>
</dbReference>
<organism evidence="2 3">
    <name type="scientific">Neolewinella litorea</name>
    <dbReference type="NCBI Taxonomy" id="2562452"/>
    <lineage>
        <taxon>Bacteria</taxon>
        <taxon>Pseudomonadati</taxon>
        <taxon>Bacteroidota</taxon>
        <taxon>Saprospiria</taxon>
        <taxon>Saprospirales</taxon>
        <taxon>Lewinellaceae</taxon>
        <taxon>Neolewinella</taxon>
    </lineage>
</organism>
<dbReference type="OrthoDB" id="9781927at2"/>
<dbReference type="Pfam" id="PF04307">
    <property type="entry name" value="YdjM"/>
    <property type="match status" value="2"/>
</dbReference>
<evidence type="ECO:0000256" key="1">
    <source>
        <dbReference type="SAM" id="Phobius"/>
    </source>
</evidence>
<keyword evidence="1" id="KW-1133">Transmembrane helix</keyword>
<evidence type="ECO:0000313" key="3">
    <source>
        <dbReference type="Proteomes" id="UP000308528"/>
    </source>
</evidence>
<keyword evidence="3" id="KW-1185">Reference proteome</keyword>
<dbReference type="PANTHER" id="PTHR40031:SF1">
    <property type="entry name" value="MEMBRANE-BOUND METAL-DEPENDENT HYDROLASE"/>
    <property type="match status" value="1"/>
</dbReference>
<feature type="transmembrane region" description="Helical" evidence="1">
    <location>
        <begin position="192"/>
        <end position="216"/>
    </location>
</feature>
<dbReference type="PANTHER" id="PTHR40031">
    <property type="entry name" value="HYPOTHETICAL MEMBRANE SPANNING PROTEIN"/>
    <property type="match status" value="1"/>
</dbReference>
<dbReference type="InterPro" id="IPR007404">
    <property type="entry name" value="YdjM-like"/>
</dbReference>
<reference evidence="2 3" key="1">
    <citation type="submission" date="2019-04" db="EMBL/GenBank/DDBJ databases">
        <title>Lewinella litorea sp. nov., isolated from a marine sand.</title>
        <authorList>
            <person name="Yoon J.-H."/>
        </authorList>
    </citation>
    <scope>NUCLEOTIDE SEQUENCE [LARGE SCALE GENOMIC DNA]</scope>
    <source>
        <strain evidence="2 3">HSMS-39</strain>
    </source>
</reference>
<sequence>MDSLTQIVLGAAVGEAALGRKVGNRALLWGGIAGTLPDLDVFARLVTDPMSALAYHRAFTHSLPFAVLAAPIIGLAVHRLYGGKSLPRVSTPIVFAGALLALWLLLFTGSFLMPVEVYHLPEIAVVVTLVFASICSVVGLWVYLRRRRLRGPNTSARQWSWLFFLTIVTHPLLDCFTAYGTQFLQPFTALRIAWNTISVVDPLYTLPFLLLLVWAARLGRGTRVRRRINTAGLVVSSAYLLLTVVNHLNVSAVLDQTLVERDLTAARSIHSPSIGNNLLWSATAQVGRDSFYVGQYSLLDRQRRFVPFQGIAGHHDWLDPYAGDRELEILRWFTQGYFVVLPRDSGHVQLSDLRYGILGTDPADPDAYIFSWKIDTTIRPVRVVQQSEGPQREREGMLGQMWERMKGI</sequence>
<protein>
    <submittedName>
        <fullName evidence="2">Metal-dependent hydrolase</fullName>
    </submittedName>
</protein>
<feature type="transmembrane region" description="Helical" evidence="1">
    <location>
        <begin position="123"/>
        <end position="144"/>
    </location>
</feature>
<dbReference type="InterPro" id="IPR053170">
    <property type="entry name" value="Transcription_regulator"/>
</dbReference>
<proteinExistence type="predicted"/>
<feature type="transmembrane region" description="Helical" evidence="1">
    <location>
        <begin position="63"/>
        <end position="81"/>
    </location>
</feature>
<dbReference type="RefSeq" id="WP_136459954.1">
    <property type="nucleotide sequence ID" value="NZ_SRSF01000006.1"/>
</dbReference>